<reference evidence="2 3" key="1">
    <citation type="submission" date="2023-02" db="EMBL/GenBank/DDBJ databases">
        <title>LHISI_Scaffold_Assembly.</title>
        <authorList>
            <person name="Stuart O.P."/>
            <person name="Cleave R."/>
            <person name="Magrath M.J.L."/>
            <person name="Mikheyev A.S."/>
        </authorList>
    </citation>
    <scope>NUCLEOTIDE SEQUENCE [LARGE SCALE GENOMIC DNA]</scope>
    <source>
        <strain evidence="2">Daus_M_001</strain>
        <tissue evidence="2">Leg muscle</tissue>
    </source>
</reference>
<dbReference type="EMBL" id="JARBHB010000002">
    <property type="protein sequence ID" value="KAJ8891714.1"/>
    <property type="molecule type" value="Genomic_DNA"/>
</dbReference>
<keyword evidence="3" id="KW-1185">Reference proteome</keyword>
<evidence type="ECO:0000313" key="2">
    <source>
        <dbReference type="EMBL" id="KAJ8891714.1"/>
    </source>
</evidence>
<gene>
    <name evidence="2" type="ORF">PR048_004243</name>
</gene>
<name>A0ABQ9I639_9NEOP</name>
<proteinExistence type="predicted"/>
<evidence type="ECO:0000313" key="3">
    <source>
        <dbReference type="Proteomes" id="UP001159363"/>
    </source>
</evidence>
<feature type="compositionally biased region" description="Pro residues" evidence="1">
    <location>
        <begin position="1"/>
        <end position="11"/>
    </location>
</feature>
<comment type="caution">
    <text evidence="2">The sequence shown here is derived from an EMBL/GenBank/DDBJ whole genome shotgun (WGS) entry which is preliminary data.</text>
</comment>
<protein>
    <submittedName>
        <fullName evidence="2">Uncharacterized protein</fullName>
    </submittedName>
</protein>
<feature type="compositionally biased region" description="Polar residues" evidence="1">
    <location>
        <begin position="199"/>
        <end position="212"/>
    </location>
</feature>
<accession>A0ABQ9I639</accession>
<organism evidence="2 3">
    <name type="scientific">Dryococelus australis</name>
    <dbReference type="NCBI Taxonomy" id="614101"/>
    <lineage>
        <taxon>Eukaryota</taxon>
        <taxon>Metazoa</taxon>
        <taxon>Ecdysozoa</taxon>
        <taxon>Arthropoda</taxon>
        <taxon>Hexapoda</taxon>
        <taxon>Insecta</taxon>
        <taxon>Pterygota</taxon>
        <taxon>Neoptera</taxon>
        <taxon>Polyneoptera</taxon>
        <taxon>Phasmatodea</taxon>
        <taxon>Verophasmatodea</taxon>
        <taxon>Anareolatae</taxon>
        <taxon>Phasmatidae</taxon>
        <taxon>Eurycanthinae</taxon>
        <taxon>Dryococelus</taxon>
    </lineage>
</organism>
<feature type="compositionally biased region" description="Polar residues" evidence="1">
    <location>
        <begin position="58"/>
        <end position="69"/>
    </location>
</feature>
<feature type="region of interest" description="Disordered" evidence="1">
    <location>
        <begin position="159"/>
        <end position="216"/>
    </location>
</feature>
<feature type="compositionally biased region" description="Basic residues" evidence="1">
    <location>
        <begin position="161"/>
        <end position="180"/>
    </location>
</feature>
<feature type="region of interest" description="Disordered" evidence="1">
    <location>
        <begin position="34"/>
        <end position="85"/>
    </location>
</feature>
<sequence>MHGDLPFPPPLHSGATQLNSNPANHARLKATADKALNREHMTRPGIKPSSPWWEASRLTAQPPRSQLRNNRGALSISDPASGVPPLAAPQERCIFAVDILHTHRVCKPIPCIRSADLGDVGDLVAGVVLGDGDRASPPQPAQRHLEAAQRPLSEVLPAPGARRRPARAHARGIPHVGGRHLHTELLPSPPRTRAHKQSPHPQDTNRSVQPPSQAAEVALRRPRLGVCCRGERRGVAQVSRAQSRGGARQVEREFSEEGSGNLAGRCRWSAGFSLGFPVSPTLSFRLCSILISITIVGSQDLAVKSSPNLFTHSVPSLILYTLEPASFLRWLLYSCEATPFLNELHVIGVHSCEAFIYRCRVTQGASNKVWSNDKHVAKDKPDFKHMNISLIFTIGSQFVRHARKKSEPITDLQVNKHVIMCHLF</sequence>
<evidence type="ECO:0000256" key="1">
    <source>
        <dbReference type="SAM" id="MobiDB-lite"/>
    </source>
</evidence>
<feature type="region of interest" description="Disordered" evidence="1">
    <location>
        <begin position="1"/>
        <end position="21"/>
    </location>
</feature>
<dbReference type="Proteomes" id="UP001159363">
    <property type="component" value="Chromosome 2"/>
</dbReference>